<organism evidence="1 2">
    <name type="scientific">Golovinomyces cichoracearum</name>
    <dbReference type="NCBI Taxonomy" id="62708"/>
    <lineage>
        <taxon>Eukaryota</taxon>
        <taxon>Fungi</taxon>
        <taxon>Dikarya</taxon>
        <taxon>Ascomycota</taxon>
        <taxon>Pezizomycotina</taxon>
        <taxon>Leotiomycetes</taxon>
        <taxon>Erysiphales</taxon>
        <taxon>Erysiphaceae</taxon>
        <taxon>Golovinomyces</taxon>
    </lineage>
</organism>
<dbReference type="EMBL" id="MCBS01013892">
    <property type="protein sequence ID" value="RKF84207.1"/>
    <property type="molecule type" value="Genomic_DNA"/>
</dbReference>
<gene>
    <name evidence="1" type="ORF">GcM1_138001</name>
</gene>
<dbReference type="Proteomes" id="UP000285326">
    <property type="component" value="Unassembled WGS sequence"/>
</dbReference>
<reference evidence="1 2" key="1">
    <citation type="journal article" date="2018" name="BMC Genomics">
        <title>Comparative genome analyses reveal sequence features reflecting distinct modes of host-adaptation between dicot and monocot powdery mildew.</title>
        <authorList>
            <person name="Wu Y."/>
            <person name="Ma X."/>
            <person name="Pan Z."/>
            <person name="Kale S.D."/>
            <person name="Song Y."/>
            <person name="King H."/>
            <person name="Zhang Q."/>
            <person name="Presley C."/>
            <person name="Deng X."/>
            <person name="Wei C.I."/>
            <person name="Xiao S."/>
        </authorList>
    </citation>
    <scope>NUCLEOTIDE SEQUENCE [LARGE SCALE GENOMIC DNA]</scope>
    <source>
        <strain evidence="1">UMSG1</strain>
    </source>
</reference>
<accession>A0A420JBU2</accession>
<evidence type="ECO:0000313" key="2">
    <source>
        <dbReference type="Proteomes" id="UP000285326"/>
    </source>
</evidence>
<sequence length="160" mass="18735">MSPSILRLLSSPKYNKEGYKLETTSNRYIFKNGIFSRVLLLIILSQPRKLRLTCTTCKKESITKVEAFQSSYLVKHYRENHPSIAYNKETEKTKKKIKFKITNILPTRSTFFNSIKRARSSTLTDFTKEEAYNKIITYLIDDNLSFNILNSSPFKDLLFK</sequence>
<protein>
    <submittedName>
        <fullName evidence="1">Uncharacterized protein</fullName>
    </submittedName>
</protein>
<evidence type="ECO:0000313" key="1">
    <source>
        <dbReference type="EMBL" id="RKF84207.1"/>
    </source>
</evidence>
<proteinExistence type="predicted"/>
<dbReference type="AlphaFoldDB" id="A0A420JBU2"/>
<comment type="caution">
    <text evidence="1">The sequence shown here is derived from an EMBL/GenBank/DDBJ whole genome shotgun (WGS) entry which is preliminary data.</text>
</comment>
<name>A0A420JBU2_9PEZI</name>